<sequence length="190" mass="20881">MERTRPLNERQLKVLGLVGGGDDLGDCASVQFRNSARALESRGLVAVNRSGSRWQAVITEAGRFYLEHGAHPEAGRASADAVRTPRQRTRPADDASSDASPRYGPPALKRPTSAGERYRDAVELVERLRAERIVDLLSLSEAELDRWRKTIDYAKRHGLVPEGHRIECNHPAASTMTVRLVAATHPTAAL</sequence>
<proteinExistence type="predicted"/>
<evidence type="ECO:0000256" key="1">
    <source>
        <dbReference type="SAM" id="MobiDB-lite"/>
    </source>
</evidence>
<organism evidence="2 3">
    <name type="scientific">Glycomyces luteolus</name>
    <dbReference type="NCBI Taxonomy" id="2670330"/>
    <lineage>
        <taxon>Bacteria</taxon>
        <taxon>Bacillati</taxon>
        <taxon>Actinomycetota</taxon>
        <taxon>Actinomycetes</taxon>
        <taxon>Glycomycetales</taxon>
        <taxon>Glycomycetaceae</taxon>
        <taxon>Glycomyces</taxon>
    </lineage>
</organism>
<protein>
    <submittedName>
        <fullName evidence="2">Uncharacterized protein</fullName>
    </submittedName>
</protein>
<dbReference type="AlphaFoldDB" id="A0A9X3PCR6"/>
<accession>A0A9X3PCR6</accession>
<comment type="caution">
    <text evidence="2">The sequence shown here is derived from an EMBL/GenBank/DDBJ whole genome shotgun (WGS) entry which is preliminary data.</text>
</comment>
<feature type="region of interest" description="Disordered" evidence="1">
    <location>
        <begin position="72"/>
        <end position="116"/>
    </location>
</feature>
<dbReference type="Proteomes" id="UP001146067">
    <property type="component" value="Unassembled WGS sequence"/>
</dbReference>
<keyword evidence="3" id="KW-1185">Reference proteome</keyword>
<dbReference type="EMBL" id="JAPZVP010000027">
    <property type="protein sequence ID" value="MDA1362707.1"/>
    <property type="molecule type" value="Genomic_DNA"/>
</dbReference>
<evidence type="ECO:0000313" key="3">
    <source>
        <dbReference type="Proteomes" id="UP001146067"/>
    </source>
</evidence>
<name>A0A9X3PCR6_9ACTN</name>
<dbReference type="RefSeq" id="WP_270112791.1">
    <property type="nucleotide sequence ID" value="NZ_JAPZVP010000027.1"/>
</dbReference>
<evidence type="ECO:0000313" key="2">
    <source>
        <dbReference type="EMBL" id="MDA1362707.1"/>
    </source>
</evidence>
<reference evidence="2" key="1">
    <citation type="submission" date="2022-12" db="EMBL/GenBank/DDBJ databases">
        <title>Gycomyces niveus sp.nov.,a novel actinomycete isolated from soil in Shouguan.</title>
        <authorList>
            <person name="Yang X."/>
        </authorList>
    </citation>
    <scope>NUCLEOTIDE SEQUENCE</scope>
    <source>
        <strain evidence="2">NEAU-A15</strain>
    </source>
</reference>
<gene>
    <name evidence="2" type="ORF">O1R50_24010</name>
</gene>